<comment type="caution">
    <text evidence="2">The sequence shown here is derived from an EMBL/GenBank/DDBJ whole genome shotgun (WGS) entry which is preliminary data.</text>
</comment>
<dbReference type="Pfam" id="PF01636">
    <property type="entry name" value="APH"/>
    <property type="match status" value="1"/>
</dbReference>
<feature type="domain" description="Aminoglycoside phosphotransferase" evidence="1">
    <location>
        <begin position="48"/>
        <end position="300"/>
    </location>
</feature>
<dbReference type="EMBL" id="CAJOAZ010000171">
    <property type="protein sequence ID" value="CAF3562776.1"/>
    <property type="molecule type" value="Genomic_DNA"/>
</dbReference>
<gene>
    <name evidence="2" type="ORF">OXD698_LOCUS4501</name>
</gene>
<organism evidence="2 3">
    <name type="scientific">Adineta steineri</name>
    <dbReference type="NCBI Taxonomy" id="433720"/>
    <lineage>
        <taxon>Eukaryota</taxon>
        <taxon>Metazoa</taxon>
        <taxon>Spiralia</taxon>
        <taxon>Gnathifera</taxon>
        <taxon>Rotifera</taxon>
        <taxon>Eurotatoria</taxon>
        <taxon>Bdelloidea</taxon>
        <taxon>Adinetida</taxon>
        <taxon>Adinetidae</taxon>
        <taxon>Adineta</taxon>
    </lineage>
</organism>
<dbReference type="Proteomes" id="UP000663844">
    <property type="component" value="Unassembled WGS sequence"/>
</dbReference>
<dbReference type="InterPro" id="IPR011009">
    <property type="entry name" value="Kinase-like_dom_sf"/>
</dbReference>
<dbReference type="PANTHER" id="PTHR21310">
    <property type="entry name" value="AMINOGLYCOSIDE PHOSPHOTRANSFERASE-RELATED-RELATED"/>
    <property type="match status" value="1"/>
</dbReference>
<accession>A0A818L970</accession>
<proteinExistence type="predicted"/>
<dbReference type="AlphaFoldDB" id="A0A818L970"/>
<reference evidence="2" key="1">
    <citation type="submission" date="2021-02" db="EMBL/GenBank/DDBJ databases">
        <authorList>
            <person name="Nowell W R."/>
        </authorList>
    </citation>
    <scope>NUCLEOTIDE SEQUENCE</scope>
</reference>
<dbReference type="InterPro" id="IPR002575">
    <property type="entry name" value="Aminoglycoside_PTrfase"/>
</dbReference>
<name>A0A818L970_9BILA</name>
<dbReference type="Gene3D" id="3.30.200.20">
    <property type="entry name" value="Phosphorylase Kinase, domain 1"/>
    <property type="match status" value="1"/>
</dbReference>
<evidence type="ECO:0000313" key="3">
    <source>
        <dbReference type="Proteomes" id="UP000663844"/>
    </source>
</evidence>
<dbReference type="PANTHER" id="PTHR21310:SF15">
    <property type="entry name" value="AMINOGLYCOSIDE PHOSPHOTRANSFERASE DOMAIN-CONTAINING PROTEIN"/>
    <property type="match status" value="1"/>
</dbReference>
<sequence length="381" mass="44011">MSTNHSSSNSSMTLERNGPTYGISFTRAQADILIRKYLNETIISFECIDTGYNNLIFFIKTQENTQQYVIKIGGRYWNKIKTEAEVKALKLLSKYTTIPVPKILAYSSDRNNEFGVEWILMKRLSGQNMSLVCKTQKLSLNAKKSIIRDLADYISQMHFKIPRFDKIGALMINGQVGTDLNQLGPWSTYEQFIHTRVQAEKKILNEDITFSSVKDSMLDAIDQFGKIQLPIFSNLPFVFSHGDLDFQNILISVDDLELPRITGIVDWEWAGSFPCSEEYFTSYNYFLNDDDKEIRIYFLNELEKRNVLTPRTIEHFSLLEKINQFVTNLAPWDLTDLVNPDYSIVTKRLEQSSSIVLSALNELRNEFDICTKKERNNISET</sequence>
<protein>
    <recommendedName>
        <fullName evidence="1">Aminoglycoside phosphotransferase domain-containing protein</fullName>
    </recommendedName>
</protein>
<evidence type="ECO:0000259" key="1">
    <source>
        <dbReference type="Pfam" id="PF01636"/>
    </source>
</evidence>
<dbReference type="Gene3D" id="3.90.1200.10">
    <property type="match status" value="1"/>
</dbReference>
<evidence type="ECO:0000313" key="2">
    <source>
        <dbReference type="EMBL" id="CAF3562776.1"/>
    </source>
</evidence>
<dbReference type="InterPro" id="IPR051678">
    <property type="entry name" value="AGP_Transferase"/>
</dbReference>
<dbReference type="SUPFAM" id="SSF56112">
    <property type="entry name" value="Protein kinase-like (PK-like)"/>
    <property type="match status" value="1"/>
</dbReference>